<reference evidence="2" key="1">
    <citation type="journal article" date="2019" name="Sci. Rep.">
        <title>Draft genome of Tanacetum cinerariifolium, the natural source of mosquito coil.</title>
        <authorList>
            <person name="Yamashiro T."/>
            <person name="Shiraishi A."/>
            <person name="Satake H."/>
            <person name="Nakayama K."/>
        </authorList>
    </citation>
    <scope>NUCLEOTIDE SEQUENCE</scope>
</reference>
<feature type="non-terminal residue" evidence="2">
    <location>
        <position position="1"/>
    </location>
</feature>
<gene>
    <name evidence="2" type="ORF">Tci_916960</name>
</gene>
<accession>A0A699WJT3</accession>
<evidence type="ECO:0000313" key="2">
    <source>
        <dbReference type="EMBL" id="GFD44991.1"/>
    </source>
</evidence>
<dbReference type="EMBL" id="BKCJ011636893">
    <property type="protein sequence ID" value="GFD44991.1"/>
    <property type="molecule type" value="Genomic_DNA"/>
</dbReference>
<proteinExistence type="predicted"/>
<comment type="caution">
    <text evidence="2">The sequence shown here is derived from an EMBL/GenBank/DDBJ whole genome shotgun (WGS) entry which is preliminary data.</text>
</comment>
<organism evidence="2">
    <name type="scientific">Tanacetum cinerariifolium</name>
    <name type="common">Dalmatian daisy</name>
    <name type="synonym">Chrysanthemum cinerariifolium</name>
    <dbReference type="NCBI Taxonomy" id="118510"/>
    <lineage>
        <taxon>Eukaryota</taxon>
        <taxon>Viridiplantae</taxon>
        <taxon>Streptophyta</taxon>
        <taxon>Embryophyta</taxon>
        <taxon>Tracheophyta</taxon>
        <taxon>Spermatophyta</taxon>
        <taxon>Magnoliopsida</taxon>
        <taxon>eudicotyledons</taxon>
        <taxon>Gunneridae</taxon>
        <taxon>Pentapetalae</taxon>
        <taxon>asterids</taxon>
        <taxon>campanulids</taxon>
        <taxon>Asterales</taxon>
        <taxon>Asteraceae</taxon>
        <taxon>Asteroideae</taxon>
        <taxon>Anthemideae</taxon>
        <taxon>Anthemidinae</taxon>
        <taxon>Tanacetum</taxon>
    </lineage>
</organism>
<dbReference type="AlphaFoldDB" id="A0A699WJT3"/>
<protein>
    <submittedName>
        <fullName evidence="2">Uncharacterized protein</fullName>
    </submittedName>
</protein>
<evidence type="ECO:0000256" key="1">
    <source>
        <dbReference type="SAM" id="MobiDB-lite"/>
    </source>
</evidence>
<name>A0A699WJT3_TANCI</name>
<feature type="region of interest" description="Disordered" evidence="1">
    <location>
        <begin position="1"/>
        <end position="24"/>
    </location>
</feature>
<sequence>DQMMALQPRSSGVEIQEPRARSSR</sequence>